<reference evidence="1 2" key="1">
    <citation type="submission" date="2006-10" db="EMBL/GenBank/DDBJ databases">
        <title>The Genome Sequence of Batrachochytrium dendrobatidis JEL423.</title>
        <authorList>
            <consortium name="The Broad Institute Genome Sequencing Platform"/>
            <person name="Birren B."/>
            <person name="Lander E."/>
            <person name="Galagan J."/>
            <person name="Cuomo C."/>
            <person name="Devon K."/>
            <person name="Jaffe D."/>
            <person name="Butler J."/>
            <person name="Alvarez P."/>
            <person name="Gnerre S."/>
            <person name="Grabherr M."/>
            <person name="Kleber M."/>
            <person name="Mauceli E."/>
            <person name="Brockman W."/>
            <person name="Young S."/>
            <person name="LaButti K."/>
            <person name="Sykes S."/>
            <person name="DeCaprio D."/>
            <person name="Crawford M."/>
            <person name="Koehrsen M."/>
            <person name="Engels R."/>
            <person name="Montgomery P."/>
            <person name="Pearson M."/>
            <person name="Howarth C."/>
            <person name="Larson L."/>
            <person name="White J."/>
            <person name="O'Leary S."/>
            <person name="Kodira C."/>
            <person name="Zeng Q."/>
            <person name="Yandava C."/>
            <person name="Alvarado L."/>
            <person name="Longcore J."/>
            <person name="James T."/>
        </authorList>
    </citation>
    <scope>NUCLEOTIDE SEQUENCE [LARGE SCALE GENOMIC DNA]</scope>
    <source>
        <strain evidence="1 2">JEL423</strain>
    </source>
</reference>
<dbReference type="VEuPathDB" id="FungiDB:BDEG_28204"/>
<sequence>MSTCTGVDIATPIPVVRGAQSILVGEANTSASFVGKRGVGQVCLEQSLSPIDGHEFVPLHVDSFNLHVDKDHLKMTACLLLSWSTILNIPTHLLQLHQKINRSNFDILLSH</sequence>
<proteinExistence type="predicted"/>
<reference evidence="1 2" key="2">
    <citation type="submission" date="2016-05" db="EMBL/GenBank/DDBJ databases">
        <title>Lineage-specific infection strategies underlie the spectrum of fungal disease in amphibians.</title>
        <authorList>
            <person name="Cuomo C.A."/>
            <person name="Farrer R.A."/>
            <person name="James T."/>
            <person name="Longcore J."/>
            <person name="Birren B."/>
        </authorList>
    </citation>
    <scope>NUCLEOTIDE SEQUENCE [LARGE SCALE GENOMIC DNA]</scope>
    <source>
        <strain evidence="1 2">JEL423</strain>
    </source>
</reference>
<organism evidence="1 2">
    <name type="scientific">Batrachochytrium dendrobatidis (strain JEL423)</name>
    <dbReference type="NCBI Taxonomy" id="403673"/>
    <lineage>
        <taxon>Eukaryota</taxon>
        <taxon>Fungi</taxon>
        <taxon>Fungi incertae sedis</taxon>
        <taxon>Chytridiomycota</taxon>
        <taxon>Chytridiomycota incertae sedis</taxon>
        <taxon>Chytridiomycetes</taxon>
        <taxon>Rhizophydiales</taxon>
        <taxon>Rhizophydiales incertae sedis</taxon>
        <taxon>Batrachochytrium</taxon>
    </lineage>
</organism>
<evidence type="ECO:0000313" key="2">
    <source>
        <dbReference type="Proteomes" id="UP000077115"/>
    </source>
</evidence>
<dbReference type="EMBL" id="DS022314">
    <property type="protein sequence ID" value="OAJ45036.1"/>
    <property type="molecule type" value="Genomic_DNA"/>
</dbReference>
<gene>
    <name evidence="1" type="ORF">BDEG_28204</name>
</gene>
<dbReference type="Proteomes" id="UP000077115">
    <property type="component" value="Unassembled WGS sequence"/>
</dbReference>
<dbReference type="AlphaFoldDB" id="A0A177WYM5"/>
<name>A0A177WYM5_BATDL</name>
<protein>
    <submittedName>
        <fullName evidence="1">Uncharacterized protein</fullName>
    </submittedName>
</protein>
<accession>A0A177WYM5</accession>
<evidence type="ECO:0000313" key="1">
    <source>
        <dbReference type="EMBL" id="OAJ45036.1"/>
    </source>
</evidence>